<evidence type="ECO:0000313" key="3">
    <source>
        <dbReference type="EnsemblFungi" id="EJT73535"/>
    </source>
</evidence>
<dbReference type="RefSeq" id="XP_009223479.1">
    <property type="nucleotide sequence ID" value="XM_009225215.1"/>
</dbReference>
<dbReference type="Proteomes" id="UP000006039">
    <property type="component" value="Unassembled WGS sequence"/>
</dbReference>
<keyword evidence="1" id="KW-0812">Transmembrane</keyword>
<feature type="transmembrane region" description="Helical" evidence="1">
    <location>
        <begin position="90"/>
        <end position="110"/>
    </location>
</feature>
<dbReference type="EMBL" id="GL385398">
    <property type="protein sequence ID" value="EJT73535.1"/>
    <property type="molecule type" value="Genomic_DNA"/>
</dbReference>
<evidence type="ECO:0000256" key="1">
    <source>
        <dbReference type="SAM" id="Phobius"/>
    </source>
</evidence>
<reference evidence="2" key="2">
    <citation type="submission" date="2010-07" db="EMBL/GenBank/DDBJ databases">
        <authorList>
            <consortium name="The Broad Institute Genome Sequencing Platform"/>
            <consortium name="Broad Institute Genome Sequencing Center for Infectious Disease"/>
            <person name="Ma L.-J."/>
            <person name="Dead R."/>
            <person name="Young S."/>
            <person name="Zeng Q."/>
            <person name="Koehrsen M."/>
            <person name="Alvarado L."/>
            <person name="Berlin A."/>
            <person name="Chapman S.B."/>
            <person name="Chen Z."/>
            <person name="Freedman E."/>
            <person name="Gellesch M."/>
            <person name="Goldberg J."/>
            <person name="Griggs A."/>
            <person name="Gujja S."/>
            <person name="Heilman E.R."/>
            <person name="Heiman D."/>
            <person name="Hepburn T."/>
            <person name="Howarth C."/>
            <person name="Jen D."/>
            <person name="Larson L."/>
            <person name="Mehta T."/>
            <person name="Neiman D."/>
            <person name="Pearson M."/>
            <person name="Roberts A."/>
            <person name="Saif S."/>
            <person name="Shea T."/>
            <person name="Shenoy N."/>
            <person name="Sisk P."/>
            <person name="Stolte C."/>
            <person name="Sykes S."/>
            <person name="Walk T."/>
            <person name="White J."/>
            <person name="Yandava C."/>
            <person name="Haas B."/>
            <person name="Nusbaum C."/>
            <person name="Birren B."/>
        </authorList>
    </citation>
    <scope>NUCLEOTIDE SEQUENCE</scope>
    <source>
        <strain evidence="2">R3-111a-1</strain>
    </source>
</reference>
<keyword evidence="1" id="KW-1133">Transmembrane helix</keyword>
<dbReference type="GeneID" id="20347849"/>
<evidence type="ECO:0000313" key="4">
    <source>
        <dbReference type="Proteomes" id="UP000006039"/>
    </source>
</evidence>
<name>J3P1J3_GAET3</name>
<keyword evidence="4" id="KW-1185">Reference proteome</keyword>
<evidence type="ECO:0000313" key="2">
    <source>
        <dbReference type="EMBL" id="EJT73535.1"/>
    </source>
</evidence>
<reference evidence="4" key="1">
    <citation type="submission" date="2010-07" db="EMBL/GenBank/DDBJ databases">
        <title>The genome sequence of Gaeumannomyces graminis var. tritici strain R3-111a-1.</title>
        <authorList>
            <consortium name="The Broad Institute Genome Sequencing Platform"/>
            <person name="Ma L.-J."/>
            <person name="Dead R."/>
            <person name="Young S."/>
            <person name="Zeng Q."/>
            <person name="Koehrsen M."/>
            <person name="Alvarado L."/>
            <person name="Berlin A."/>
            <person name="Chapman S.B."/>
            <person name="Chen Z."/>
            <person name="Freedman E."/>
            <person name="Gellesch M."/>
            <person name="Goldberg J."/>
            <person name="Griggs A."/>
            <person name="Gujja S."/>
            <person name="Heilman E.R."/>
            <person name="Heiman D."/>
            <person name="Hepburn T."/>
            <person name="Howarth C."/>
            <person name="Jen D."/>
            <person name="Larson L."/>
            <person name="Mehta T."/>
            <person name="Neiman D."/>
            <person name="Pearson M."/>
            <person name="Roberts A."/>
            <person name="Saif S."/>
            <person name="Shea T."/>
            <person name="Shenoy N."/>
            <person name="Sisk P."/>
            <person name="Stolte C."/>
            <person name="Sykes S."/>
            <person name="Walk T."/>
            <person name="White J."/>
            <person name="Yandava C."/>
            <person name="Haas B."/>
            <person name="Nusbaum C."/>
            <person name="Birren B."/>
        </authorList>
    </citation>
    <scope>NUCLEOTIDE SEQUENCE [LARGE SCALE GENOMIC DNA]</scope>
    <source>
        <strain evidence="4">R3-111a-1</strain>
    </source>
</reference>
<reference evidence="3" key="4">
    <citation type="journal article" date="2015" name="G3 (Bethesda)">
        <title>Genome sequences of three phytopathogenic species of the Magnaporthaceae family of fungi.</title>
        <authorList>
            <person name="Okagaki L.H."/>
            <person name="Nunes C.C."/>
            <person name="Sailsbery J."/>
            <person name="Clay B."/>
            <person name="Brown D."/>
            <person name="John T."/>
            <person name="Oh Y."/>
            <person name="Young N."/>
            <person name="Fitzgerald M."/>
            <person name="Haas B.J."/>
            <person name="Zeng Q."/>
            <person name="Young S."/>
            <person name="Adiconis X."/>
            <person name="Fan L."/>
            <person name="Levin J.Z."/>
            <person name="Mitchell T.K."/>
            <person name="Okubara P.A."/>
            <person name="Farman M.L."/>
            <person name="Kohn L.M."/>
            <person name="Birren B."/>
            <person name="Ma L.-J."/>
            <person name="Dean R.A."/>
        </authorList>
    </citation>
    <scope>NUCLEOTIDE SEQUENCE</scope>
    <source>
        <strain evidence="3">R3-111a-1</strain>
    </source>
</reference>
<organism evidence="2">
    <name type="scientific">Gaeumannomyces tritici (strain R3-111a-1)</name>
    <name type="common">Wheat and barley take-all root rot fungus</name>
    <name type="synonym">Gaeumannomyces graminis var. tritici</name>
    <dbReference type="NCBI Taxonomy" id="644352"/>
    <lineage>
        <taxon>Eukaryota</taxon>
        <taxon>Fungi</taxon>
        <taxon>Dikarya</taxon>
        <taxon>Ascomycota</taxon>
        <taxon>Pezizomycotina</taxon>
        <taxon>Sordariomycetes</taxon>
        <taxon>Sordariomycetidae</taxon>
        <taxon>Magnaporthales</taxon>
        <taxon>Magnaporthaceae</taxon>
        <taxon>Gaeumannomyces</taxon>
    </lineage>
</organism>
<gene>
    <name evidence="3" type="primary">20347849</name>
    <name evidence="2" type="ORF">GGTG_07391</name>
</gene>
<accession>J3P1J3</accession>
<reference evidence="2" key="3">
    <citation type="submission" date="2010-09" db="EMBL/GenBank/DDBJ databases">
        <title>Annotation of Gaeumannomyces graminis var. tritici R3-111a-1.</title>
        <authorList>
            <consortium name="The Broad Institute Genome Sequencing Platform"/>
            <person name="Ma L.-J."/>
            <person name="Dead R."/>
            <person name="Young S.K."/>
            <person name="Zeng Q."/>
            <person name="Gargeya S."/>
            <person name="Fitzgerald M."/>
            <person name="Haas B."/>
            <person name="Abouelleil A."/>
            <person name="Alvarado L."/>
            <person name="Arachchi H.M."/>
            <person name="Berlin A."/>
            <person name="Brown A."/>
            <person name="Chapman S.B."/>
            <person name="Chen Z."/>
            <person name="Dunbar C."/>
            <person name="Freedman E."/>
            <person name="Gearin G."/>
            <person name="Gellesch M."/>
            <person name="Goldberg J."/>
            <person name="Griggs A."/>
            <person name="Gujja S."/>
            <person name="Heiman D."/>
            <person name="Howarth C."/>
            <person name="Larson L."/>
            <person name="Lui A."/>
            <person name="MacDonald P.J.P."/>
            <person name="Mehta T."/>
            <person name="Montmayeur A."/>
            <person name="Murphy C."/>
            <person name="Neiman D."/>
            <person name="Pearson M."/>
            <person name="Priest M."/>
            <person name="Roberts A."/>
            <person name="Saif S."/>
            <person name="Shea T."/>
            <person name="Shenoy N."/>
            <person name="Sisk P."/>
            <person name="Stolte C."/>
            <person name="Sykes S."/>
            <person name="Yandava C."/>
            <person name="Wortman J."/>
            <person name="Nusbaum C."/>
            <person name="Birren B."/>
        </authorList>
    </citation>
    <scope>NUCLEOTIDE SEQUENCE</scope>
    <source>
        <strain evidence="2">R3-111a-1</strain>
    </source>
</reference>
<protein>
    <submittedName>
        <fullName evidence="2 3">Uncharacterized protein</fullName>
    </submittedName>
</protein>
<dbReference type="HOGENOM" id="CLU_1496295_0_0_1"/>
<reference evidence="3" key="5">
    <citation type="submission" date="2018-04" db="UniProtKB">
        <authorList>
            <consortium name="EnsemblFungi"/>
        </authorList>
    </citation>
    <scope>IDENTIFICATION</scope>
    <source>
        <strain evidence="3">R3-111a-1</strain>
    </source>
</reference>
<keyword evidence="1" id="KW-0472">Membrane</keyword>
<dbReference type="VEuPathDB" id="FungiDB:GGTG_07391"/>
<dbReference type="EnsemblFungi" id="EJT73535">
    <property type="protein sequence ID" value="EJT73535"/>
    <property type="gene ID" value="GGTG_07391"/>
</dbReference>
<sequence>MQQKLKNKKRKLTWFIRIERLFNYALSNDIIDTLEIIKSNIEYEKHFNGNVGNNNIAASFNSGISRKITGKLYRGRGIVRGVRFANGLKFGVNAALVLGELSFLILFKVLTTHRGLKRLNVMLFTVRKAVVGNKSKIYKFKLFRGVEHTLAQFQNALFQRKGALSVFANLFFRAIIYTFP</sequence>
<proteinExistence type="predicted"/>
<dbReference type="AlphaFoldDB" id="J3P1J3"/>